<dbReference type="SUPFAM" id="SSF47616">
    <property type="entry name" value="GST C-terminal domain-like"/>
    <property type="match status" value="1"/>
</dbReference>
<organism evidence="3 4">
    <name type="scientific">Exophiala bonariae</name>
    <dbReference type="NCBI Taxonomy" id="1690606"/>
    <lineage>
        <taxon>Eukaryota</taxon>
        <taxon>Fungi</taxon>
        <taxon>Dikarya</taxon>
        <taxon>Ascomycota</taxon>
        <taxon>Pezizomycotina</taxon>
        <taxon>Eurotiomycetes</taxon>
        <taxon>Chaetothyriomycetidae</taxon>
        <taxon>Chaetothyriales</taxon>
        <taxon>Herpotrichiellaceae</taxon>
        <taxon>Exophiala</taxon>
    </lineage>
</organism>
<dbReference type="PANTHER" id="PTHR11571:SF150">
    <property type="entry name" value="GLUTATHIONE S-TRANSFERASE"/>
    <property type="match status" value="1"/>
</dbReference>
<dbReference type="SUPFAM" id="SSF52833">
    <property type="entry name" value="Thioredoxin-like"/>
    <property type="match status" value="1"/>
</dbReference>
<sequence length="186" mass="21055">MRLAWWLQTTTDPSYTKTKTLFFKDAGVEFEDIRYPYDDTWPAAKEKLKAQGLSATGLVPVLEYDGAILTQHIAILRFLARELGGYDGETSLEKHRVDTVSDIYNDWRTQWVANLSKVSDEFRNKTVPAYYDVLSGYYSKTDGPFLLGDRISYADIAVYQSIDNDEKIGTLPVSTYLKAALPSSRG</sequence>
<dbReference type="InterPro" id="IPR036282">
    <property type="entry name" value="Glutathione-S-Trfase_C_sf"/>
</dbReference>
<dbReference type="PROSITE" id="PS50405">
    <property type="entry name" value="GST_CTER"/>
    <property type="match status" value="1"/>
</dbReference>
<dbReference type="GO" id="GO:0006749">
    <property type="term" value="P:glutathione metabolic process"/>
    <property type="evidence" value="ECO:0007669"/>
    <property type="project" value="TreeGrafter"/>
</dbReference>
<evidence type="ECO:0000259" key="2">
    <source>
        <dbReference type="PROSITE" id="PS50405"/>
    </source>
</evidence>
<dbReference type="Gene3D" id="1.20.1050.10">
    <property type="match status" value="1"/>
</dbReference>
<protein>
    <recommendedName>
        <fullName evidence="5">Glutathione S-transferase</fullName>
    </recommendedName>
</protein>
<dbReference type="EMBL" id="JAVRRD010000032">
    <property type="protein sequence ID" value="KAK5046138.1"/>
    <property type="molecule type" value="Genomic_DNA"/>
</dbReference>
<dbReference type="GeneID" id="89976758"/>
<dbReference type="InterPro" id="IPR050213">
    <property type="entry name" value="GST_superfamily"/>
</dbReference>
<evidence type="ECO:0000313" key="4">
    <source>
        <dbReference type="Proteomes" id="UP001358417"/>
    </source>
</evidence>
<dbReference type="Proteomes" id="UP001358417">
    <property type="component" value="Unassembled WGS sequence"/>
</dbReference>
<dbReference type="PROSITE" id="PS50404">
    <property type="entry name" value="GST_NTER"/>
    <property type="match status" value="1"/>
</dbReference>
<gene>
    <name evidence="3" type="ORF">LTR84_008595</name>
</gene>
<dbReference type="AlphaFoldDB" id="A0AAV9N002"/>
<dbReference type="GO" id="GO:0004364">
    <property type="term" value="F:glutathione transferase activity"/>
    <property type="evidence" value="ECO:0007669"/>
    <property type="project" value="TreeGrafter"/>
</dbReference>
<keyword evidence="4" id="KW-1185">Reference proteome</keyword>
<evidence type="ECO:0000259" key="1">
    <source>
        <dbReference type="PROSITE" id="PS50404"/>
    </source>
</evidence>
<accession>A0AAV9N002</accession>
<feature type="domain" description="GST C-terminal" evidence="2">
    <location>
        <begin position="86"/>
        <end position="186"/>
    </location>
</feature>
<dbReference type="InterPro" id="IPR004046">
    <property type="entry name" value="GST_C"/>
</dbReference>
<proteinExistence type="predicted"/>
<dbReference type="PANTHER" id="PTHR11571">
    <property type="entry name" value="GLUTATHIONE S-TRANSFERASE"/>
    <property type="match status" value="1"/>
</dbReference>
<dbReference type="Gene3D" id="3.40.30.10">
    <property type="entry name" value="Glutaredoxin"/>
    <property type="match status" value="1"/>
</dbReference>
<feature type="domain" description="GST N-terminal" evidence="1">
    <location>
        <begin position="3"/>
        <end position="87"/>
    </location>
</feature>
<reference evidence="3 4" key="1">
    <citation type="submission" date="2023-08" db="EMBL/GenBank/DDBJ databases">
        <title>Black Yeasts Isolated from many extreme environments.</title>
        <authorList>
            <person name="Coleine C."/>
            <person name="Stajich J.E."/>
            <person name="Selbmann L."/>
        </authorList>
    </citation>
    <scope>NUCLEOTIDE SEQUENCE [LARGE SCALE GENOMIC DNA]</scope>
    <source>
        <strain evidence="3 4">CCFEE 5792</strain>
    </source>
</reference>
<dbReference type="CDD" id="cd03039">
    <property type="entry name" value="GST_N_Sigma_like"/>
    <property type="match status" value="1"/>
</dbReference>
<dbReference type="Pfam" id="PF14497">
    <property type="entry name" value="GST_C_3"/>
    <property type="match status" value="1"/>
</dbReference>
<evidence type="ECO:0008006" key="5">
    <source>
        <dbReference type="Google" id="ProtNLM"/>
    </source>
</evidence>
<evidence type="ECO:0000313" key="3">
    <source>
        <dbReference type="EMBL" id="KAK5046138.1"/>
    </source>
</evidence>
<comment type="caution">
    <text evidence="3">The sequence shown here is derived from an EMBL/GenBank/DDBJ whole genome shotgun (WGS) entry which is preliminary data.</text>
</comment>
<dbReference type="InterPro" id="IPR010987">
    <property type="entry name" value="Glutathione-S-Trfase_C-like"/>
</dbReference>
<dbReference type="InterPro" id="IPR004045">
    <property type="entry name" value="Glutathione_S-Trfase_N"/>
</dbReference>
<dbReference type="InterPro" id="IPR036249">
    <property type="entry name" value="Thioredoxin-like_sf"/>
</dbReference>
<dbReference type="RefSeq" id="XP_064701737.1">
    <property type="nucleotide sequence ID" value="XM_064852140.1"/>
</dbReference>
<name>A0AAV9N002_9EURO</name>